<feature type="compositionally biased region" description="Basic and acidic residues" evidence="1">
    <location>
        <begin position="63"/>
        <end position="74"/>
    </location>
</feature>
<gene>
    <name evidence="2" type="ORF">HMPREF1981_01917</name>
</gene>
<feature type="region of interest" description="Disordered" evidence="1">
    <location>
        <begin position="1"/>
        <end position="20"/>
    </location>
</feature>
<dbReference type="Proteomes" id="UP000016496">
    <property type="component" value="Unassembled WGS sequence"/>
</dbReference>
<feature type="compositionally biased region" description="Basic residues" evidence="1">
    <location>
        <begin position="1"/>
        <end position="10"/>
    </location>
</feature>
<dbReference type="AlphaFoldDB" id="U2C473"/>
<dbReference type="EMBL" id="AWSV01000104">
    <property type="protein sequence ID" value="ERI85254.1"/>
    <property type="molecule type" value="Genomic_DNA"/>
</dbReference>
<evidence type="ECO:0000256" key="1">
    <source>
        <dbReference type="SAM" id="MobiDB-lite"/>
    </source>
</evidence>
<proteinExistence type="predicted"/>
<organism evidence="2 3">
    <name type="scientific">Bacteroides pyogenes F0041</name>
    <dbReference type="NCBI Taxonomy" id="1321819"/>
    <lineage>
        <taxon>Bacteria</taxon>
        <taxon>Pseudomonadati</taxon>
        <taxon>Bacteroidota</taxon>
        <taxon>Bacteroidia</taxon>
        <taxon>Bacteroidales</taxon>
        <taxon>Bacteroidaceae</taxon>
        <taxon>Bacteroides</taxon>
    </lineage>
</organism>
<reference evidence="2 3" key="1">
    <citation type="submission" date="2013-08" db="EMBL/GenBank/DDBJ databases">
        <authorList>
            <person name="Weinstock G."/>
            <person name="Sodergren E."/>
            <person name="Wylie T."/>
            <person name="Fulton L."/>
            <person name="Fulton R."/>
            <person name="Fronick C."/>
            <person name="O'Laughlin M."/>
            <person name="Godfrey J."/>
            <person name="Miner T."/>
            <person name="Herter B."/>
            <person name="Appelbaum E."/>
            <person name="Cordes M."/>
            <person name="Lek S."/>
            <person name="Wollam A."/>
            <person name="Pepin K.H."/>
            <person name="Palsikar V.B."/>
            <person name="Mitreva M."/>
            <person name="Wilson R.K."/>
        </authorList>
    </citation>
    <scope>NUCLEOTIDE SEQUENCE [LARGE SCALE GENOMIC DNA]</scope>
    <source>
        <strain evidence="2 3">F0041</strain>
    </source>
</reference>
<dbReference type="HOGENOM" id="CLU_2228670_0_0_10"/>
<sequence length="106" mass="12345">MRQCRWRRGPRKEEAGEAAPAMLQERHRGSCPFTETGFRLREWDVVLAGVECCACRSEAPCDAKRENVPRESGKKAGKAGAKNDRKCENRSEYIFLKIYYYYFFIL</sequence>
<evidence type="ECO:0000313" key="2">
    <source>
        <dbReference type="EMBL" id="ERI85254.1"/>
    </source>
</evidence>
<name>U2C473_9BACE</name>
<comment type="caution">
    <text evidence="2">The sequence shown here is derived from an EMBL/GenBank/DDBJ whole genome shotgun (WGS) entry which is preliminary data.</text>
</comment>
<feature type="non-terminal residue" evidence="2">
    <location>
        <position position="106"/>
    </location>
</feature>
<feature type="region of interest" description="Disordered" evidence="1">
    <location>
        <begin position="63"/>
        <end position="85"/>
    </location>
</feature>
<evidence type="ECO:0000313" key="3">
    <source>
        <dbReference type="Proteomes" id="UP000016496"/>
    </source>
</evidence>
<accession>U2C473</accession>
<protein>
    <submittedName>
        <fullName evidence="2">Uncharacterized protein</fullName>
    </submittedName>
</protein>